<keyword evidence="2" id="KW-1185">Reference proteome</keyword>
<name>A0A8H4ZIU4_9HYPO</name>
<sequence length="198" mass="21798">MVFDISSDFQDTVVSRACQVAATKPTIFSTTKHKPKNAPRIVSELKPVGVVDAEGALVGIRFQNIIGDDEHVMARAETVPNARIYQGIEDGFKPAMEIVHSEGAPSRICSVVMSVLDKEFMTKIPVGHRKIEMQLRLVQRRLNDKEFTPLKPREAGSGRAFIILPGNPQLDLAVLKGFSTIILEEAPSHLPSLLNLCE</sequence>
<proteinExistence type="predicted"/>
<gene>
    <name evidence="1" type="ORF">FANTH_6495</name>
</gene>
<organism evidence="1 2">
    <name type="scientific">Fusarium anthophilum</name>
    <dbReference type="NCBI Taxonomy" id="48485"/>
    <lineage>
        <taxon>Eukaryota</taxon>
        <taxon>Fungi</taxon>
        <taxon>Dikarya</taxon>
        <taxon>Ascomycota</taxon>
        <taxon>Pezizomycotina</taxon>
        <taxon>Sordariomycetes</taxon>
        <taxon>Hypocreomycetidae</taxon>
        <taxon>Hypocreales</taxon>
        <taxon>Nectriaceae</taxon>
        <taxon>Fusarium</taxon>
        <taxon>Fusarium fujikuroi species complex</taxon>
    </lineage>
</organism>
<evidence type="ECO:0000313" key="1">
    <source>
        <dbReference type="EMBL" id="KAF5247238.1"/>
    </source>
</evidence>
<evidence type="ECO:0000313" key="2">
    <source>
        <dbReference type="Proteomes" id="UP000573603"/>
    </source>
</evidence>
<dbReference type="Proteomes" id="UP000573603">
    <property type="component" value="Unassembled WGS sequence"/>
</dbReference>
<protein>
    <submittedName>
        <fullName evidence="1">Uncharacterized protein</fullName>
    </submittedName>
</protein>
<reference evidence="1 2" key="1">
    <citation type="journal article" date="2020" name="BMC Genomics">
        <title>Correction to: Identification and distribution of gene clusters required for synthesis of sphingolipid metabolism inhibitors in diverse species of the filamentous fungus Fusarium.</title>
        <authorList>
            <person name="Kim H.S."/>
            <person name="Lohmar J.M."/>
            <person name="Busman M."/>
            <person name="Brown D.W."/>
            <person name="Naumann T.A."/>
            <person name="Divon H.H."/>
            <person name="Lysoe E."/>
            <person name="Uhlig S."/>
            <person name="Proctor R.H."/>
        </authorList>
    </citation>
    <scope>NUCLEOTIDE SEQUENCE [LARGE SCALE GENOMIC DNA]</scope>
    <source>
        <strain evidence="1 2">NRRL 25214</strain>
    </source>
</reference>
<dbReference type="EMBL" id="JABEVY010000142">
    <property type="protein sequence ID" value="KAF5247238.1"/>
    <property type="molecule type" value="Genomic_DNA"/>
</dbReference>
<accession>A0A8H4ZIU4</accession>
<comment type="caution">
    <text evidence="1">The sequence shown here is derived from an EMBL/GenBank/DDBJ whole genome shotgun (WGS) entry which is preliminary data.</text>
</comment>
<dbReference type="AlphaFoldDB" id="A0A8H4ZIU4"/>